<dbReference type="Proteomes" id="UP000447873">
    <property type="component" value="Unassembled WGS sequence"/>
</dbReference>
<evidence type="ECO:0000313" key="4">
    <source>
        <dbReference type="EMBL" id="KAE9993762.1"/>
    </source>
</evidence>
<dbReference type="EMBL" id="WNWQ01000263">
    <property type="protein sequence ID" value="KAE9972412.1"/>
    <property type="molecule type" value="Genomic_DNA"/>
</dbReference>
<gene>
    <name evidence="2" type="ORF">BLS_004040</name>
    <name evidence="4" type="ORF">EG327_003524</name>
    <name evidence="3" type="ORF">EG328_011874</name>
</gene>
<evidence type="ECO:0000313" key="5">
    <source>
        <dbReference type="Proteomes" id="UP000447873"/>
    </source>
</evidence>
<dbReference type="Proteomes" id="UP000490939">
    <property type="component" value="Unassembled WGS sequence"/>
</dbReference>
<dbReference type="EMBL" id="WNWS01000094">
    <property type="protein sequence ID" value="KAE9981077.1"/>
    <property type="molecule type" value="Genomic_DNA"/>
</dbReference>
<dbReference type="EMBL" id="WNWR01000022">
    <property type="protein sequence ID" value="KAE9993762.1"/>
    <property type="molecule type" value="Genomic_DNA"/>
</dbReference>
<feature type="compositionally biased region" description="Low complexity" evidence="1">
    <location>
        <begin position="122"/>
        <end position="141"/>
    </location>
</feature>
<evidence type="ECO:0000313" key="3">
    <source>
        <dbReference type="EMBL" id="KAE9981077.1"/>
    </source>
</evidence>
<protein>
    <submittedName>
        <fullName evidence="3">Uncharacterized protein</fullName>
    </submittedName>
</protein>
<dbReference type="Proteomes" id="UP000433883">
    <property type="component" value="Unassembled WGS sequence"/>
</dbReference>
<proteinExistence type="predicted"/>
<dbReference type="AlphaFoldDB" id="A0A8H3V138"/>
<comment type="caution">
    <text evidence="3">The sequence shown here is derived from an EMBL/GenBank/DDBJ whole genome shotgun (WGS) entry which is preliminary data.</text>
</comment>
<evidence type="ECO:0000313" key="6">
    <source>
        <dbReference type="Proteomes" id="UP000490939"/>
    </source>
</evidence>
<sequence length="188" mass="20239">MSSAAIFVPGAFGITLKRPKKKKTVQSPMKACRVPNCKQLYDPNIPANKMFYATLSLAQQDYRSYCPIHAAMAIDDGGVASMAKESSISCTEMSELPIKRTPGFGASSRTGQIGKQRPVMPLSPRTSISSSRNSILSASTARKSSDDLLPPQPEVIKQPQWKEKPAKTTFSFGHIGDDSEGGGDSTAR</sequence>
<evidence type="ECO:0000313" key="2">
    <source>
        <dbReference type="EMBL" id="KAE9972412.1"/>
    </source>
</evidence>
<organism evidence="3 5">
    <name type="scientific">Venturia inaequalis</name>
    <name type="common">Apple scab fungus</name>
    <dbReference type="NCBI Taxonomy" id="5025"/>
    <lineage>
        <taxon>Eukaryota</taxon>
        <taxon>Fungi</taxon>
        <taxon>Dikarya</taxon>
        <taxon>Ascomycota</taxon>
        <taxon>Pezizomycotina</taxon>
        <taxon>Dothideomycetes</taxon>
        <taxon>Pleosporomycetidae</taxon>
        <taxon>Venturiales</taxon>
        <taxon>Venturiaceae</taxon>
        <taxon>Venturia</taxon>
    </lineage>
</organism>
<name>A0A8H3V138_VENIN</name>
<feature type="region of interest" description="Disordered" evidence="1">
    <location>
        <begin position="102"/>
        <end position="188"/>
    </location>
</feature>
<reference evidence="3 5" key="1">
    <citation type="submission" date="2018-12" db="EMBL/GenBank/DDBJ databases">
        <title>Venturia inaequalis Genome Resource.</title>
        <authorList>
            <person name="Lichtner F.J."/>
        </authorList>
    </citation>
    <scope>NUCLEOTIDE SEQUENCE [LARGE SCALE GENOMIC DNA]</scope>
    <source>
        <strain evidence="3 5">120213</strain>
        <strain evidence="2">Bline_iso_100314</strain>
        <strain evidence="4 6">DMI_063113</strain>
    </source>
</reference>
<evidence type="ECO:0000256" key="1">
    <source>
        <dbReference type="SAM" id="MobiDB-lite"/>
    </source>
</evidence>
<accession>A0A8H3V138</accession>
<keyword evidence="6" id="KW-1185">Reference proteome</keyword>